<comment type="caution">
    <text evidence="3">The sequence shown here is derived from an EMBL/GenBank/DDBJ whole genome shotgun (WGS) entry which is preliminary data.</text>
</comment>
<protein>
    <recommendedName>
        <fullName evidence="5">Coproporphyrinogen III oxidase</fullName>
    </recommendedName>
</protein>
<organism evidence="3 4">
    <name type="scientific">Larkinella rosea</name>
    <dbReference type="NCBI Taxonomy" id="2025312"/>
    <lineage>
        <taxon>Bacteria</taxon>
        <taxon>Pseudomonadati</taxon>
        <taxon>Bacteroidota</taxon>
        <taxon>Cytophagia</taxon>
        <taxon>Cytophagales</taxon>
        <taxon>Spirosomataceae</taxon>
        <taxon>Larkinella</taxon>
    </lineage>
</organism>
<evidence type="ECO:0000313" key="4">
    <source>
        <dbReference type="Proteomes" id="UP000271925"/>
    </source>
</evidence>
<feature type="signal peptide" evidence="2">
    <location>
        <begin position="1"/>
        <end position="18"/>
    </location>
</feature>
<dbReference type="Proteomes" id="UP000271925">
    <property type="component" value="Unassembled WGS sequence"/>
</dbReference>
<dbReference type="RefSeq" id="WP_124876656.1">
    <property type="nucleotide sequence ID" value="NZ_RQJO01000009.1"/>
</dbReference>
<evidence type="ECO:0000256" key="1">
    <source>
        <dbReference type="SAM" id="MobiDB-lite"/>
    </source>
</evidence>
<gene>
    <name evidence="3" type="ORF">EHT25_18730</name>
</gene>
<evidence type="ECO:0000256" key="2">
    <source>
        <dbReference type="SAM" id="SignalP"/>
    </source>
</evidence>
<sequence length="61" mass="6349">MKRIVKSVLFVATMVSLAAACQSKKAEDTTSTTDSTAMSSDSSMMSDTTMATDSMSADSAK</sequence>
<evidence type="ECO:0000313" key="3">
    <source>
        <dbReference type="EMBL" id="RRB02492.1"/>
    </source>
</evidence>
<dbReference type="EMBL" id="RQJO01000009">
    <property type="protein sequence ID" value="RRB02492.1"/>
    <property type="molecule type" value="Genomic_DNA"/>
</dbReference>
<proteinExistence type="predicted"/>
<dbReference type="PROSITE" id="PS51257">
    <property type="entry name" value="PROKAR_LIPOPROTEIN"/>
    <property type="match status" value="1"/>
</dbReference>
<feature type="region of interest" description="Disordered" evidence="1">
    <location>
        <begin position="22"/>
        <end position="61"/>
    </location>
</feature>
<keyword evidence="4" id="KW-1185">Reference proteome</keyword>
<feature type="chain" id="PRO_5018278090" description="Coproporphyrinogen III oxidase" evidence="2">
    <location>
        <begin position="19"/>
        <end position="61"/>
    </location>
</feature>
<name>A0A3P1BN46_9BACT</name>
<accession>A0A3P1BN46</accession>
<evidence type="ECO:0008006" key="5">
    <source>
        <dbReference type="Google" id="ProtNLM"/>
    </source>
</evidence>
<keyword evidence="2" id="KW-0732">Signal</keyword>
<reference evidence="3 4" key="1">
    <citation type="submission" date="2018-11" db="EMBL/GenBank/DDBJ databases">
        <authorList>
            <person name="Zhou Z."/>
            <person name="Wang G."/>
        </authorList>
    </citation>
    <scope>NUCLEOTIDE SEQUENCE [LARGE SCALE GENOMIC DNA]</scope>
    <source>
        <strain evidence="3 4">KCTC52004</strain>
    </source>
</reference>
<feature type="compositionally biased region" description="Low complexity" evidence="1">
    <location>
        <begin position="29"/>
        <end position="61"/>
    </location>
</feature>
<dbReference type="AlphaFoldDB" id="A0A3P1BN46"/>